<dbReference type="Proteomes" id="UP001529272">
    <property type="component" value="Unassembled WGS sequence"/>
</dbReference>
<sequence length="228" mass="23972">MAGPHSPNHAGGGNGPSGHEPPRESEPLEFPDDPPTGGPGFTPAPQAGPPSGNYAGPPPGPAPYPPPRSKRRLIVGVALAIALVAVMTVAIVYGVRTNGANTGTTFSEGAAKTAIQGYLDALEHRDINEIARNALCGLYDAVQDKRSDQALAKLSSDAFRKQFSEVEITSIDKIVYLSQYQAQALFTMRVSPVSGGPMRGQVQGIAQLLFQRGQIMVCSYVLRTGGSY</sequence>
<dbReference type="EMBL" id="JASZZX010000011">
    <property type="protein sequence ID" value="MDM3927191.1"/>
    <property type="molecule type" value="Genomic_DNA"/>
</dbReference>
<reference evidence="5" key="2">
    <citation type="submission" date="2023-06" db="EMBL/GenBank/DDBJ databases">
        <title>Itaconate inhibition of nontuberculous mycobacteria.</title>
        <authorList>
            <person name="Breen P."/>
            <person name="Zimbric M."/>
            <person name="Caverly L."/>
        </authorList>
    </citation>
    <scope>NUCLEOTIDE SEQUENCE</scope>
    <source>
        <strain evidence="5">FLAC1071</strain>
    </source>
</reference>
<accession>A0A1Y0TA62</accession>
<keyword evidence="2" id="KW-0472">Membrane</keyword>
<gene>
    <name evidence="4" type="ORF">MYCOZU2_02493</name>
    <name evidence="5" type="ORF">QRB35_14305</name>
</gene>
<dbReference type="Proteomes" id="UP000198286">
    <property type="component" value="Chromosome"/>
</dbReference>
<dbReference type="EMBL" id="CP015267">
    <property type="protein sequence ID" value="ASL14900.1"/>
    <property type="molecule type" value="Genomic_DNA"/>
</dbReference>
<organism evidence="4 6">
    <name type="scientific">Mycobacterium intracellulare subsp. chimaera</name>
    <dbReference type="NCBI Taxonomy" id="222805"/>
    <lineage>
        <taxon>Bacteria</taxon>
        <taxon>Bacillati</taxon>
        <taxon>Actinomycetota</taxon>
        <taxon>Actinomycetes</taxon>
        <taxon>Mycobacteriales</taxon>
        <taxon>Mycobacteriaceae</taxon>
        <taxon>Mycobacterium</taxon>
        <taxon>Mycobacterium avium complex (MAC)</taxon>
    </lineage>
</organism>
<name>A0A1Y0TA62_MYCIT</name>
<reference evidence="4 6" key="1">
    <citation type="journal article" date="2017" name="Lancet Infect. Dis.">
        <title>Global outbreak of severe Mycobacterium chimaera disease after cardiac surgery: a molecular epidemiological study.</title>
        <authorList>
            <person name="van Ingen J."/>
            <person name="Kohl T."/>
            <person name="Kranzer K."/>
            <person name="Hasse B."/>
            <person name="Keller P."/>
            <person name="Szafranska A."/>
            <person name="Hillemann D."/>
            <person name="Chand M."/>
            <person name="Schreiber P."/>
            <person name="Sommerstein R."/>
            <person name="Berger C."/>
            <person name="Genoni M."/>
            <person name="Ruegg C."/>
            <person name="Troillet N."/>
            <person name="Widmer A.F."/>
            <person name="Becker S.L."/>
            <person name="Herrmann M."/>
            <person name="Eckmanns T."/>
            <person name="Haller S."/>
            <person name="Hoeller C."/>
            <person name="Debast S.B."/>
            <person name="Wolfhagen M.J."/>
            <person name="Hopman J."/>
            <person name="Kluytmans J."/>
            <person name="Langelaar M."/>
            <person name="Notermans D.W."/>
            <person name="ten Oever J."/>
            <person name="van den Barselaar P."/>
            <person name="Vonk A.B.A."/>
            <person name="Vos M.C."/>
            <person name="Ahmed N."/>
            <person name="Brown T."/>
            <person name="Crook D."/>
            <person name="Lamagni T."/>
            <person name="Phin N."/>
            <person name="Smith E.G."/>
            <person name="Zambon M."/>
            <person name="Serr A."/>
            <person name="Goetting T."/>
            <person name="Ebner W."/>
            <person name="Thuermer A."/>
            <person name="Utpatel C."/>
            <person name="Sproer C."/>
            <person name="Bunk B."/>
            <person name="Nubel U."/>
            <person name="Bloemberg G."/>
            <person name="Bottger E."/>
            <person name="Niemann S."/>
            <person name="Wagner D."/>
            <person name="Sax H."/>
        </authorList>
    </citation>
    <scope>NUCLEOTIDE SEQUENCE [LARGE SCALE GENOMIC DNA]</scope>
    <source>
        <strain evidence="4 6">ZUERICH-2</strain>
    </source>
</reference>
<protein>
    <recommendedName>
        <fullName evidence="3">DUF8174 domain-containing protein</fullName>
    </recommendedName>
</protein>
<dbReference type="AlphaFoldDB" id="A0A1Y0TA62"/>
<dbReference type="KEGG" id="mchi:AN480_11565"/>
<feature type="transmembrane region" description="Helical" evidence="2">
    <location>
        <begin position="73"/>
        <end position="95"/>
    </location>
</feature>
<evidence type="ECO:0000256" key="1">
    <source>
        <dbReference type="SAM" id="MobiDB-lite"/>
    </source>
</evidence>
<proteinExistence type="predicted"/>
<feature type="compositionally biased region" description="Low complexity" evidence="1">
    <location>
        <begin position="41"/>
        <end position="55"/>
    </location>
</feature>
<feature type="compositionally biased region" description="Pro residues" evidence="1">
    <location>
        <begin position="56"/>
        <end position="67"/>
    </location>
</feature>
<dbReference type="RefSeq" id="WP_054585155.1">
    <property type="nucleotide sequence ID" value="NZ_CP012885.2"/>
</dbReference>
<feature type="region of interest" description="Disordered" evidence="1">
    <location>
        <begin position="1"/>
        <end position="67"/>
    </location>
</feature>
<evidence type="ECO:0000313" key="5">
    <source>
        <dbReference type="EMBL" id="MDM3927191.1"/>
    </source>
</evidence>
<reference evidence="5" key="3">
    <citation type="submission" date="2023-06" db="EMBL/GenBank/DDBJ databases">
        <authorList>
            <person name="Spilker T."/>
        </authorList>
    </citation>
    <scope>NUCLEOTIDE SEQUENCE</scope>
    <source>
        <strain evidence="5">FLAC1071</strain>
    </source>
</reference>
<keyword evidence="7" id="KW-1185">Reference proteome</keyword>
<evidence type="ECO:0000313" key="7">
    <source>
        <dbReference type="Proteomes" id="UP001529272"/>
    </source>
</evidence>
<feature type="domain" description="DUF8174" evidence="3">
    <location>
        <begin position="101"/>
        <end position="223"/>
    </location>
</feature>
<evidence type="ECO:0000313" key="6">
    <source>
        <dbReference type="Proteomes" id="UP000198286"/>
    </source>
</evidence>
<keyword evidence="2" id="KW-0812">Transmembrane</keyword>
<dbReference type="Pfam" id="PF26525">
    <property type="entry name" value="DUF8174"/>
    <property type="match status" value="1"/>
</dbReference>
<evidence type="ECO:0000259" key="3">
    <source>
        <dbReference type="Pfam" id="PF26525"/>
    </source>
</evidence>
<evidence type="ECO:0000313" key="4">
    <source>
        <dbReference type="EMBL" id="ASL14900.1"/>
    </source>
</evidence>
<evidence type="ECO:0000256" key="2">
    <source>
        <dbReference type="SAM" id="Phobius"/>
    </source>
</evidence>
<dbReference type="InterPro" id="IPR058487">
    <property type="entry name" value="DUF8174"/>
</dbReference>
<keyword evidence="2" id="KW-1133">Transmembrane helix</keyword>